<keyword evidence="12" id="KW-0732">Signal</keyword>
<evidence type="ECO:0000256" key="4">
    <source>
        <dbReference type="ARBA" id="ARBA00012462"/>
    </source>
</evidence>
<dbReference type="Proteomes" id="UP001586593">
    <property type="component" value="Unassembled WGS sequence"/>
</dbReference>
<dbReference type="PANTHER" id="PTHR14218">
    <property type="entry name" value="PROTEASE S8 TRIPEPTIDYL PEPTIDASE I CLN2"/>
    <property type="match status" value="1"/>
</dbReference>
<feature type="signal peptide" evidence="12">
    <location>
        <begin position="1"/>
        <end position="21"/>
    </location>
</feature>
<dbReference type="InterPro" id="IPR030400">
    <property type="entry name" value="Sedolisin_dom"/>
</dbReference>
<feature type="active site" description="Charge relay system" evidence="11">
    <location>
        <position position="282"/>
    </location>
</feature>
<dbReference type="PROSITE" id="PS51695">
    <property type="entry name" value="SEDOLISIN"/>
    <property type="match status" value="1"/>
</dbReference>
<evidence type="ECO:0000256" key="9">
    <source>
        <dbReference type="ARBA" id="ARBA00022837"/>
    </source>
</evidence>
<comment type="function">
    <text evidence="2">Secreted tripeptidyl-peptidase which degrades proteins at acidic pHs and is involved in virulence.</text>
</comment>
<protein>
    <recommendedName>
        <fullName evidence="4">tripeptidyl-peptidase II</fullName>
        <ecNumber evidence="4">3.4.14.10</ecNumber>
    </recommendedName>
</protein>
<evidence type="ECO:0000256" key="12">
    <source>
        <dbReference type="SAM" id="SignalP"/>
    </source>
</evidence>
<dbReference type="Pfam" id="PF09286">
    <property type="entry name" value="Pro-kuma_activ"/>
    <property type="match status" value="1"/>
</dbReference>
<proteinExistence type="predicted"/>
<dbReference type="Gene3D" id="3.40.50.200">
    <property type="entry name" value="Peptidase S8/S53 domain"/>
    <property type="match status" value="1"/>
</dbReference>
<keyword evidence="8 11" id="KW-0720">Serine protease</keyword>
<dbReference type="Pfam" id="PF00082">
    <property type="entry name" value="Peptidase_S8"/>
    <property type="match status" value="1"/>
</dbReference>
<organism evidence="14 15">
    <name type="scientific">Phialemonium thermophilum</name>
    <dbReference type="NCBI Taxonomy" id="223376"/>
    <lineage>
        <taxon>Eukaryota</taxon>
        <taxon>Fungi</taxon>
        <taxon>Dikarya</taxon>
        <taxon>Ascomycota</taxon>
        <taxon>Pezizomycotina</taxon>
        <taxon>Sordariomycetes</taxon>
        <taxon>Sordariomycetidae</taxon>
        <taxon>Cephalothecales</taxon>
        <taxon>Cephalothecaceae</taxon>
        <taxon>Phialemonium</taxon>
    </lineage>
</organism>
<evidence type="ECO:0000256" key="8">
    <source>
        <dbReference type="ARBA" id="ARBA00022825"/>
    </source>
</evidence>
<feature type="binding site" evidence="11">
    <location>
        <position position="539"/>
    </location>
    <ligand>
        <name>Ca(2+)</name>
        <dbReference type="ChEBI" id="CHEBI:29108"/>
    </ligand>
</feature>
<evidence type="ECO:0000256" key="7">
    <source>
        <dbReference type="ARBA" id="ARBA00022801"/>
    </source>
</evidence>
<dbReference type="InterPro" id="IPR023828">
    <property type="entry name" value="Peptidase_S8_Ser-AS"/>
</dbReference>
<accession>A0ABR3XSS9</accession>
<feature type="binding site" evidence="11">
    <location>
        <position position="538"/>
    </location>
    <ligand>
        <name>Ca(2+)</name>
        <dbReference type="ChEBI" id="CHEBI:29108"/>
    </ligand>
</feature>
<dbReference type="InterPro" id="IPR036852">
    <property type="entry name" value="Peptidase_S8/S53_dom_sf"/>
</dbReference>
<dbReference type="InterPro" id="IPR000209">
    <property type="entry name" value="Peptidase_S8/S53_dom"/>
</dbReference>
<dbReference type="EC" id="3.4.14.10" evidence="4"/>
<keyword evidence="10" id="KW-0865">Zymogen</keyword>
<dbReference type="SUPFAM" id="SSF52743">
    <property type="entry name" value="Subtilisin-like"/>
    <property type="match status" value="1"/>
</dbReference>
<keyword evidence="9 11" id="KW-0106">Calcium</keyword>
<keyword evidence="15" id="KW-1185">Reference proteome</keyword>
<sequence>MRSSLSYTAALTAIQFVFVGATPTPVVVESLPSLPPGWTCLRAADPGQNLHLRVALAQPNTDAFEEALYAVSDPEHALYGRHLPREEVAALLAPRAESASVVHTWLQEAGIADVDFDDTGEWVSFRVPVAAAKRLLDADFAVYAHDETGVERIRALKYSVPPAVAQHVSFIAPVTRFNAIKSLSSTSVHTGGLDVSLPGRDCNTFVTPDCLRKLYEFGNHVAHPSRHSLFGVGGFFNQWPKYDQLELFKQHFAPREPDANFTVALVNGGQNNQTDTIHPDEEPNLDIQYAVTLSYKTPVIYYSTGGASLSIPDLDLPFAGNYTEPWLDLVTYLVGLPDSKLPQTLTISYGEDEQIVPRPYAEKVCQMFGQLGARGMSVVVSSGDSGPGSGCQSNDGRNATRFTPFFPAACPFVTSVGGTQNIHPERAWASSSGGFSDIFPRPSYQDAAVTAYLARLGRRWRGLYNPRGRGFPDVAAQAENIVIMDRGRVVLSGGTSAASPIFAAVVALINSARMHAGRPPMGFLNPWLYKVGRAGLTDIVHGGSVGCNGTAIYSGLPAPFVPYASWNATVGWDPVTGLGTPLVQKLLDLSTTGWTLPITVGH</sequence>
<dbReference type="PANTHER" id="PTHR14218:SF10">
    <property type="entry name" value="PEPTIDASE S53 DOMAIN-CONTAINING PROTEIN"/>
    <property type="match status" value="1"/>
</dbReference>
<evidence type="ECO:0000259" key="13">
    <source>
        <dbReference type="PROSITE" id="PS51695"/>
    </source>
</evidence>
<dbReference type="EMBL" id="JAZHXJ010000049">
    <property type="protein sequence ID" value="KAL1878795.1"/>
    <property type="molecule type" value="Genomic_DNA"/>
</dbReference>
<dbReference type="SMART" id="SM00944">
    <property type="entry name" value="Pro-kuma_activ"/>
    <property type="match status" value="1"/>
</dbReference>
<evidence type="ECO:0000256" key="2">
    <source>
        <dbReference type="ARBA" id="ARBA00002451"/>
    </source>
</evidence>
<feature type="binding site" evidence="11">
    <location>
        <position position="571"/>
    </location>
    <ligand>
        <name>Ca(2+)</name>
        <dbReference type="ChEBI" id="CHEBI:29108"/>
    </ligand>
</feature>
<reference evidence="14 15" key="1">
    <citation type="journal article" date="2024" name="Commun. Biol.">
        <title>Comparative genomic analysis of thermophilic fungi reveals convergent evolutionary adaptations and gene losses.</title>
        <authorList>
            <person name="Steindorff A.S."/>
            <person name="Aguilar-Pontes M.V."/>
            <person name="Robinson A.J."/>
            <person name="Andreopoulos B."/>
            <person name="LaButti K."/>
            <person name="Kuo A."/>
            <person name="Mondo S."/>
            <person name="Riley R."/>
            <person name="Otillar R."/>
            <person name="Haridas S."/>
            <person name="Lipzen A."/>
            <person name="Grimwood J."/>
            <person name="Schmutz J."/>
            <person name="Clum A."/>
            <person name="Reid I.D."/>
            <person name="Moisan M.C."/>
            <person name="Butler G."/>
            <person name="Nguyen T.T.M."/>
            <person name="Dewar K."/>
            <person name="Conant G."/>
            <person name="Drula E."/>
            <person name="Henrissat B."/>
            <person name="Hansel C."/>
            <person name="Singer S."/>
            <person name="Hutchinson M.I."/>
            <person name="de Vries R.P."/>
            <person name="Natvig D.O."/>
            <person name="Powell A.J."/>
            <person name="Tsang A."/>
            <person name="Grigoriev I.V."/>
        </authorList>
    </citation>
    <scope>NUCLEOTIDE SEQUENCE [LARGE SCALE GENOMIC DNA]</scope>
    <source>
        <strain evidence="14 15">ATCC 24622</strain>
    </source>
</reference>
<comment type="caution">
    <text evidence="14">The sequence shown here is derived from an EMBL/GenBank/DDBJ whole genome shotgun (WGS) entry which is preliminary data.</text>
</comment>
<dbReference type="CDD" id="cd11377">
    <property type="entry name" value="Pro-peptidase_S53"/>
    <property type="match status" value="1"/>
</dbReference>
<feature type="chain" id="PRO_5046303009" description="tripeptidyl-peptidase II" evidence="12">
    <location>
        <begin position="22"/>
        <end position="602"/>
    </location>
</feature>
<dbReference type="InterPro" id="IPR015366">
    <property type="entry name" value="S53_propep"/>
</dbReference>
<feature type="binding site" evidence="11">
    <location>
        <position position="573"/>
    </location>
    <ligand>
        <name>Ca(2+)</name>
        <dbReference type="ChEBI" id="CHEBI:29108"/>
    </ligand>
</feature>
<dbReference type="SUPFAM" id="SSF54897">
    <property type="entry name" value="Protease propeptides/inhibitors"/>
    <property type="match status" value="1"/>
</dbReference>
<feature type="active site" description="Charge relay system" evidence="11">
    <location>
        <position position="496"/>
    </location>
</feature>
<dbReference type="PROSITE" id="PS00138">
    <property type="entry name" value="SUBTILASE_SER"/>
    <property type="match status" value="1"/>
</dbReference>
<evidence type="ECO:0000256" key="6">
    <source>
        <dbReference type="ARBA" id="ARBA00022723"/>
    </source>
</evidence>
<evidence type="ECO:0000256" key="5">
    <source>
        <dbReference type="ARBA" id="ARBA00022670"/>
    </source>
</evidence>
<evidence type="ECO:0000256" key="1">
    <source>
        <dbReference type="ARBA" id="ARBA00001910"/>
    </source>
</evidence>
<evidence type="ECO:0000256" key="3">
    <source>
        <dbReference type="ARBA" id="ARBA00004239"/>
    </source>
</evidence>
<gene>
    <name evidence="14" type="ORF">VTK73DRAFT_7552</name>
</gene>
<feature type="domain" description="Peptidase S53" evidence="13">
    <location>
        <begin position="205"/>
        <end position="593"/>
    </location>
</feature>
<keyword evidence="6 11" id="KW-0479">Metal-binding</keyword>
<comment type="subcellular location">
    <subcellularLocation>
        <location evidence="3">Secreted</location>
        <location evidence="3">Extracellular space</location>
    </subcellularLocation>
</comment>
<comment type="catalytic activity">
    <reaction evidence="1">
        <text>Release of an N-terminal tripeptide from a polypeptide.</text>
        <dbReference type="EC" id="3.4.14.10"/>
    </reaction>
</comment>
<evidence type="ECO:0000256" key="11">
    <source>
        <dbReference type="PROSITE-ProRule" id="PRU01032"/>
    </source>
</evidence>
<evidence type="ECO:0000313" key="15">
    <source>
        <dbReference type="Proteomes" id="UP001586593"/>
    </source>
</evidence>
<name>A0ABR3XSS9_9PEZI</name>
<keyword evidence="7 11" id="KW-0378">Hydrolase</keyword>
<keyword evidence="5 11" id="KW-0645">Protease</keyword>
<dbReference type="CDD" id="cd04056">
    <property type="entry name" value="Peptidases_S53"/>
    <property type="match status" value="1"/>
</dbReference>
<evidence type="ECO:0000256" key="10">
    <source>
        <dbReference type="ARBA" id="ARBA00023145"/>
    </source>
</evidence>
<dbReference type="InterPro" id="IPR050819">
    <property type="entry name" value="Tripeptidyl-peptidase_I"/>
</dbReference>
<evidence type="ECO:0000313" key="14">
    <source>
        <dbReference type="EMBL" id="KAL1878795.1"/>
    </source>
</evidence>
<comment type="cofactor">
    <cofactor evidence="11">
        <name>Ca(2+)</name>
        <dbReference type="ChEBI" id="CHEBI:29108"/>
    </cofactor>
    <text evidence="11">Binds 1 Ca(2+) ion per subunit.</text>
</comment>
<feature type="active site" description="Charge relay system" evidence="11">
    <location>
        <position position="286"/>
    </location>
</feature>